<dbReference type="GO" id="GO:0005886">
    <property type="term" value="C:plasma membrane"/>
    <property type="evidence" value="ECO:0007669"/>
    <property type="project" value="TreeGrafter"/>
</dbReference>
<dbReference type="SMART" id="SM00267">
    <property type="entry name" value="GGDEF"/>
    <property type="match status" value="1"/>
</dbReference>
<dbReference type="GO" id="GO:0043709">
    <property type="term" value="P:cell adhesion involved in single-species biofilm formation"/>
    <property type="evidence" value="ECO:0007669"/>
    <property type="project" value="TreeGrafter"/>
</dbReference>
<dbReference type="CDD" id="cd01949">
    <property type="entry name" value="GGDEF"/>
    <property type="match status" value="1"/>
</dbReference>
<dbReference type="InterPro" id="IPR043128">
    <property type="entry name" value="Rev_trsase/Diguanyl_cyclase"/>
</dbReference>
<evidence type="ECO:0000313" key="3">
    <source>
        <dbReference type="EMBL" id="PSR29311.1"/>
    </source>
</evidence>
<dbReference type="Gene3D" id="3.30.70.270">
    <property type="match status" value="1"/>
</dbReference>
<protein>
    <submittedName>
        <fullName evidence="3">GGDEF domain-containing protein</fullName>
    </submittedName>
</protein>
<dbReference type="Pfam" id="PF00990">
    <property type="entry name" value="GGDEF"/>
    <property type="match status" value="1"/>
</dbReference>
<dbReference type="InterPro" id="IPR029787">
    <property type="entry name" value="Nucleotide_cyclase"/>
</dbReference>
<dbReference type="GO" id="GO:0052621">
    <property type="term" value="F:diguanylate cyclase activity"/>
    <property type="evidence" value="ECO:0007669"/>
    <property type="project" value="TreeGrafter"/>
</dbReference>
<feature type="domain" description="GGDEF" evidence="2">
    <location>
        <begin position="120"/>
        <end position="253"/>
    </location>
</feature>
<gene>
    <name evidence="3" type="ORF">C7B46_18655</name>
</gene>
<name>A0A2T2X488_9FIRM</name>
<sequence>MTHDRRGSIHNSRNTASPWQRVTQLISVVVVAYVALLGLMVWWAIHLMPASQDRHVLLIMGMTAALTIVLLASIRVIVRRHLVVPLQQQAEHDDLTELCRPGAFWEQADERRIQAIQTHEPLTFVFMDLDDFKQVNDTYGHLTGDALLRDFSRLLQTQARHQDILGRLGGEEFGWVLPGTSVQDAQTATQRLLKACRTMEVGTLRGVTFSAGIAAITGTEADPPSTWDLARCADHALYQAKAAGKAQVQIAPHTPA</sequence>
<dbReference type="InterPro" id="IPR050469">
    <property type="entry name" value="Diguanylate_Cyclase"/>
</dbReference>
<dbReference type="AlphaFoldDB" id="A0A2T2X488"/>
<evidence type="ECO:0000259" key="2">
    <source>
        <dbReference type="PROSITE" id="PS50887"/>
    </source>
</evidence>
<dbReference type="PANTHER" id="PTHR45138:SF9">
    <property type="entry name" value="DIGUANYLATE CYCLASE DGCM-RELATED"/>
    <property type="match status" value="1"/>
</dbReference>
<evidence type="ECO:0000313" key="4">
    <source>
        <dbReference type="Proteomes" id="UP000242972"/>
    </source>
</evidence>
<proteinExistence type="predicted"/>
<dbReference type="SUPFAM" id="SSF55073">
    <property type="entry name" value="Nucleotide cyclase"/>
    <property type="match status" value="1"/>
</dbReference>
<keyword evidence="1" id="KW-1133">Transmembrane helix</keyword>
<dbReference type="Proteomes" id="UP000242972">
    <property type="component" value="Unassembled WGS sequence"/>
</dbReference>
<evidence type="ECO:0000256" key="1">
    <source>
        <dbReference type="SAM" id="Phobius"/>
    </source>
</evidence>
<comment type="caution">
    <text evidence="3">The sequence shown here is derived from an EMBL/GenBank/DDBJ whole genome shotgun (WGS) entry which is preliminary data.</text>
</comment>
<keyword evidence="1" id="KW-0812">Transmembrane</keyword>
<dbReference type="NCBIfam" id="TIGR00254">
    <property type="entry name" value="GGDEF"/>
    <property type="match status" value="1"/>
</dbReference>
<keyword evidence="1" id="KW-0472">Membrane</keyword>
<accession>A0A2T2X488</accession>
<feature type="transmembrane region" description="Helical" evidence="1">
    <location>
        <begin position="21"/>
        <end position="45"/>
    </location>
</feature>
<dbReference type="EMBL" id="PXYW01000090">
    <property type="protein sequence ID" value="PSR29311.1"/>
    <property type="molecule type" value="Genomic_DNA"/>
</dbReference>
<dbReference type="PROSITE" id="PS50887">
    <property type="entry name" value="GGDEF"/>
    <property type="match status" value="1"/>
</dbReference>
<dbReference type="InterPro" id="IPR000160">
    <property type="entry name" value="GGDEF_dom"/>
</dbReference>
<dbReference type="PANTHER" id="PTHR45138">
    <property type="entry name" value="REGULATORY COMPONENTS OF SENSORY TRANSDUCTION SYSTEM"/>
    <property type="match status" value="1"/>
</dbReference>
<dbReference type="FunFam" id="3.30.70.270:FF:000001">
    <property type="entry name" value="Diguanylate cyclase domain protein"/>
    <property type="match status" value="1"/>
</dbReference>
<feature type="transmembrane region" description="Helical" evidence="1">
    <location>
        <begin position="57"/>
        <end position="78"/>
    </location>
</feature>
<dbReference type="GO" id="GO:1902201">
    <property type="term" value="P:negative regulation of bacterial-type flagellum-dependent cell motility"/>
    <property type="evidence" value="ECO:0007669"/>
    <property type="project" value="TreeGrafter"/>
</dbReference>
<organism evidence="3 4">
    <name type="scientific">Sulfobacillus benefaciens</name>
    <dbReference type="NCBI Taxonomy" id="453960"/>
    <lineage>
        <taxon>Bacteria</taxon>
        <taxon>Bacillati</taxon>
        <taxon>Bacillota</taxon>
        <taxon>Clostridia</taxon>
        <taxon>Eubacteriales</taxon>
        <taxon>Clostridiales Family XVII. Incertae Sedis</taxon>
        <taxon>Sulfobacillus</taxon>
    </lineage>
</organism>
<reference evidence="3 4" key="1">
    <citation type="journal article" date="2014" name="BMC Genomics">
        <title>Comparison of environmental and isolate Sulfobacillus genomes reveals diverse carbon, sulfur, nitrogen, and hydrogen metabolisms.</title>
        <authorList>
            <person name="Justice N.B."/>
            <person name="Norman A."/>
            <person name="Brown C.T."/>
            <person name="Singh A."/>
            <person name="Thomas B.C."/>
            <person name="Banfield J.F."/>
        </authorList>
    </citation>
    <scope>NUCLEOTIDE SEQUENCE [LARGE SCALE GENOMIC DNA]</scope>
    <source>
        <strain evidence="3">AMDSBA4</strain>
    </source>
</reference>